<dbReference type="InterPro" id="IPR000719">
    <property type="entry name" value="Prot_kinase_dom"/>
</dbReference>
<dbReference type="Pfam" id="PF02518">
    <property type="entry name" value="HATPase_c"/>
    <property type="match status" value="1"/>
</dbReference>
<dbReference type="Proteomes" id="UP000010471">
    <property type="component" value="Chromosome"/>
</dbReference>
<keyword evidence="3" id="KW-0597">Phosphoprotein</keyword>
<dbReference type="PROSITE" id="PS50109">
    <property type="entry name" value="HIS_KIN"/>
    <property type="match status" value="1"/>
</dbReference>
<dbReference type="EC" id="2.7.13.3" evidence="2"/>
<dbReference type="Pfam" id="PF13191">
    <property type="entry name" value="AAA_16"/>
    <property type="match status" value="1"/>
</dbReference>
<dbReference type="InterPro" id="IPR036890">
    <property type="entry name" value="HATPase_C_sf"/>
</dbReference>
<feature type="coiled-coil region" evidence="6">
    <location>
        <begin position="1637"/>
        <end position="1664"/>
    </location>
</feature>
<dbReference type="PANTHER" id="PTHR43642:SF1">
    <property type="entry name" value="HYBRID SIGNAL TRANSDUCTION HISTIDINE KINASE G"/>
    <property type="match status" value="1"/>
</dbReference>
<dbReference type="CDD" id="cd00082">
    <property type="entry name" value="HisKA"/>
    <property type="match status" value="1"/>
</dbReference>
<dbReference type="InterPro" id="IPR004358">
    <property type="entry name" value="Sig_transdc_His_kin-like_C"/>
</dbReference>
<dbReference type="Gene3D" id="3.30.450.40">
    <property type="match status" value="1"/>
</dbReference>
<dbReference type="eggNOG" id="COG3899">
    <property type="taxonomic scope" value="Bacteria"/>
</dbReference>
<dbReference type="InterPro" id="IPR005467">
    <property type="entry name" value="His_kinase_dom"/>
</dbReference>
<keyword evidence="10" id="KW-1185">Reference proteome</keyword>
<gene>
    <name evidence="9" type="ORF">Mic7113_1030</name>
</gene>
<feature type="coiled-coil region" evidence="6">
    <location>
        <begin position="1567"/>
        <end position="1601"/>
    </location>
</feature>
<keyword evidence="4" id="KW-0808">Transferase</keyword>
<dbReference type="SUPFAM" id="SSF47384">
    <property type="entry name" value="Homodimeric domain of signal transducing histidine kinase"/>
    <property type="match status" value="1"/>
</dbReference>
<dbReference type="PRINTS" id="PR00344">
    <property type="entry name" value="BCTRLSENSOR"/>
</dbReference>
<dbReference type="HOGENOM" id="CLU_000445_34_2_3"/>
<dbReference type="PATRIC" id="fig|1173027.3.peg.1134"/>
<reference evidence="9 10" key="1">
    <citation type="submission" date="2012-06" db="EMBL/GenBank/DDBJ databases">
        <title>Finished chromosome of genome of Microcoleus sp. PCC 7113.</title>
        <authorList>
            <consortium name="US DOE Joint Genome Institute"/>
            <person name="Gugger M."/>
            <person name="Coursin T."/>
            <person name="Rippka R."/>
            <person name="Tandeau De Marsac N."/>
            <person name="Huntemann M."/>
            <person name="Wei C.-L."/>
            <person name="Han J."/>
            <person name="Detter J.C."/>
            <person name="Han C."/>
            <person name="Tapia R."/>
            <person name="Chen A."/>
            <person name="Kyrpides N."/>
            <person name="Mavromatis K."/>
            <person name="Markowitz V."/>
            <person name="Szeto E."/>
            <person name="Ivanova N."/>
            <person name="Pagani I."/>
            <person name="Pati A."/>
            <person name="Goodwin L."/>
            <person name="Nordberg H.P."/>
            <person name="Cantor M.N."/>
            <person name="Hua S.X."/>
            <person name="Woyke T."/>
            <person name="Kerfeld C.A."/>
        </authorList>
    </citation>
    <scope>NUCLEOTIDE SEQUENCE [LARGE SCALE GENOMIC DNA]</scope>
    <source>
        <strain evidence="9 10">PCC 7113</strain>
    </source>
</reference>
<dbReference type="InterPro" id="IPR003594">
    <property type="entry name" value="HATPase_dom"/>
</dbReference>
<dbReference type="Pfam" id="PF01590">
    <property type="entry name" value="GAF"/>
    <property type="match status" value="1"/>
</dbReference>
<evidence type="ECO:0000313" key="9">
    <source>
        <dbReference type="EMBL" id="AFZ16924.1"/>
    </source>
</evidence>
<dbReference type="OrthoDB" id="569699at2"/>
<dbReference type="InterPro" id="IPR011990">
    <property type="entry name" value="TPR-like_helical_dom_sf"/>
</dbReference>
<dbReference type="InterPro" id="IPR053159">
    <property type="entry name" value="Hybrid_Histidine_Kinase"/>
</dbReference>
<dbReference type="SMART" id="SM00065">
    <property type="entry name" value="GAF"/>
    <property type="match status" value="1"/>
</dbReference>
<dbReference type="EMBL" id="CP003630">
    <property type="protein sequence ID" value="AFZ16924.1"/>
    <property type="molecule type" value="Genomic_DNA"/>
</dbReference>
<dbReference type="GO" id="GO:0005524">
    <property type="term" value="F:ATP binding"/>
    <property type="evidence" value="ECO:0007669"/>
    <property type="project" value="InterPro"/>
</dbReference>
<dbReference type="Gene3D" id="3.30.565.10">
    <property type="entry name" value="Histidine kinase-like ATPase, C-terminal domain"/>
    <property type="match status" value="1"/>
</dbReference>
<dbReference type="InterPro" id="IPR029016">
    <property type="entry name" value="GAF-like_dom_sf"/>
</dbReference>
<dbReference type="InterPro" id="IPR011009">
    <property type="entry name" value="Kinase-like_dom_sf"/>
</dbReference>
<dbReference type="InterPro" id="IPR003661">
    <property type="entry name" value="HisK_dim/P_dom"/>
</dbReference>
<dbReference type="RefSeq" id="WP_015181084.1">
    <property type="nucleotide sequence ID" value="NC_019738.1"/>
</dbReference>
<dbReference type="Gene3D" id="3.30.200.20">
    <property type="entry name" value="Phosphorylase Kinase, domain 1"/>
    <property type="match status" value="1"/>
</dbReference>
<feature type="domain" description="Protein kinase" evidence="7">
    <location>
        <begin position="7"/>
        <end position="279"/>
    </location>
</feature>
<evidence type="ECO:0000256" key="2">
    <source>
        <dbReference type="ARBA" id="ARBA00012438"/>
    </source>
</evidence>
<evidence type="ECO:0000256" key="5">
    <source>
        <dbReference type="ARBA" id="ARBA00023012"/>
    </source>
</evidence>
<keyword evidence="4" id="KW-0418">Kinase</keyword>
<dbReference type="Pfam" id="PF00069">
    <property type="entry name" value="Pkinase"/>
    <property type="match status" value="1"/>
</dbReference>
<proteinExistence type="predicted"/>
<evidence type="ECO:0000256" key="6">
    <source>
        <dbReference type="SAM" id="Coils"/>
    </source>
</evidence>
<dbReference type="SUPFAM" id="SSF52540">
    <property type="entry name" value="P-loop containing nucleoside triphosphate hydrolases"/>
    <property type="match status" value="1"/>
</dbReference>
<evidence type="ECO:0000256" key="4">
    <source>
        <dbReference type="ARBA" id="ARBA00022777"/>
    </source>
</evidence>
<dbReference type="STRING" id="1173027.Mic7113_1030"/>
<dbReference type="SUPFAM" id="SSF48452">
    <property type="entry name" value="TPR-like"/>
    <property type="match status" value="1"/>
</dbReference>
<dbReference type="SMART" id="SM00387">
    <property type="entry name" value="HATPase_c"/>
    <property type="match status" value="1"/>
</dbReference>
<dbReference type="KEGG" id="mic:Mic7113_1030"/>
<accession>K9WAX2</accession>
<dbReference type="InterPro" id="IPR003018">
    <property type="entry name" value="GAF"/>
</dbReference>
<dbReference type="PANTHER" id="PTHR43642">
    <property type="entry name" value="HYBRID SIGNAL TRANSDUCTION HISTIDINE KINASE G"/>
    <property type="match status" value="1"/>
</dbReference>
<dbReference type="SMART" id="SM00388">
    <property type="entry name" value="HisKA"/>
    <property type="match status" value="1"/>
</dbReference>
<evidence type="ECO:0000259" key="8">
    <source>
        <dbReference type="PROSITE" id="PS50109"/>
    </source>
</evidence>
<sequence length="1863" mass="209609">MNALTDYQILAKIYESANSLVYQASLNQNNQPIILKVLKEDYPTPSELTRYKQEYEITRSLNLDGVVKVYDLQRYQNSLAMLLEDFGGESLKSWMTKRKFTLEEFLTIAIKIAESLGAIHAANIIHKDINPSNLVYNPETGQIKIIDFGISTVLSRENPTICNPDRIEGTLAYISPEQTGRMNRAIDYRTDLYSLGVTFYELLTHQLPFTTHDAMELVHCHIAKQPIAPHELVGTQVGAPLPTIVSEIVMKLMAKTAEERYQSAWGLKADLETCLHQLQTTAQISEFSLADQDVSEKFQIPQKLYGREEEVKTLLSAFDRVAAGVDLTSPSVLLDPPHSPRNGGRTEDETFYAREESQIPPLKKGGQGGKEGGLGHSELILVAGYSGIGKSALVNEIHKPIVQQRGYFIAGKFDQFKRDIPYASLIQAFQDLARQLLTESEAQLEIWKQKLLNALGSNGQVIIDVIPEVELIIGEQPSVPQLGSTESQNRFNLVFQNFIGVFTDKQHPLVIFLDDLQWADSASLKLIQLLMTDPDSQYLLMIGAYRDNEVSPTHPLMQTLDQIQQTGTRVSTITLQPLSVDCVNQLIADTLNGSIERSNPLAQLAFNKTNGNPFFLTQLLQFLYTENLLSFDFITGGWQWDIEQIQAVGITDNVVELMIGKIEKLDEKTQNVLKLAACVGNRFDLDVLSVVNAKSLSETAAELWSALQEGLIVPLSDDYKIPLLWNQEIESRNNSEATPSFIPNFSSSIPYKFLHDRVQQAAYTLIPEDHKKEVHLKVGQLLLQNTQLDELAENIFDIVNQLNIGAELLVQQSEKDELARLNLIAGKKAKASTAYEPALRYLETGLELLTFGSWQEQYSFTLELHIETVEAQFLNTQFEKAEKLSVFILENAKSLLERVKVYELNIQSYIAKQQYNEAIDTALEVLAKLGVDLPSKPDKQRIEEEQKTLKLLLGDKQIEDLANLPDMTNPHHLASVRILMSIAAATVVVNPDLYPLVTLTAVNLCIKDGNPPQAAGVYVFYGGLLCGVMEDIDSGYRFGKLSLKLLERFNVRKALVIHFYNGYIQHWKESLKDTLELVLEGANNGLETGDYEFACYDAVSYCLQMFFAGYNLKKVEQKYSEFIIFIRKLKQKYPSNYIKISSEIALNLIHGAKNQYYLIDDCKAKEDIYIKTWIQESNVWLLFLTYLGKTILSYFFKTYEQAVENAIEAEKYLDSCRQYIIGGPYIFYYSLALLAQYPISKTHKQKQFLKKVSSNQKLIKEWAYHSPANYQHKYELIEAEKARILGKSAKAMELYDRAIKGAREQGFIHEEALAYERAAEFYLSLGREEIGQFYLKNAYQCYVNWGAVAKFKALEAEYPKILVGTTNRKSSKNTSTIVTTSESEAQALDLSTVIKASQTLTSEIVLGKLLSKLMKIAIENAGAQKGFLILDNNGKWVIEAEGVVGKDEVNVMHSISVDAVDSTTQVPLVSTAILNFVAHTQENVVLNNATHEGQYTRDPYIMATQPKSILCAPLLNQGKLSGILYLENNLTTGAFTSDRVETLRILSAQAAISIENSRLYNQLEEYNRTLEFRVEERTQQLQEKNQELASTLKKLKATQDQIIAQEKLASLGALTAGIAHEIKNPLNFVNNFAELSAELTEELLEEIGNQKENLDTETTEYIEEILNDLTQNVKKINEHGKRADNIVRGMLSHSGGKAGERQLTDINALLAEYVNLAYHGMRAKDSSFNITIETHYDDTIGSINVVPQNISRVFLNVINNACYTTHEKKKELGDRFMPTLSVSTKNLDEQIEIRIRDNGKGIPDEIRDKIFNPFFTTKPTGQGTGLGLSISHDIIVQEHQGELKVNTSPGSYSEFVIVLPKRS</sequence>
<evidence type="ECO:0000259" key="7">
    <source>
        <dbReference type="PROSITE" id="PS50011"/>
    </source>
</evidence>
<dbReference type="SUPFAM" id="SSF56112">
    <property type="entry name" value="Protein kinase-like (PK-like)"/>
    <property type="match status" value="1"/>
</dbReference>
<keyword evidence="5" id="KW-0902">Two-component regulatory system</keyword>
<dbReference type="InterPro" id="IPR041664">
    <property type="entry name" value="AAA_16"/>
</dbReference>
<evidence type="ECO:0000256" key="1">
    <source>
        <dbReference type="ARBA" id="ARBA00000085"/>
    </source>
</evidence>
<dbReference type="GO" id="GO:0000155">
    <property type="term" value="F:phosphorelay sensor kinase activity"/>
    <property type="evidence" value="ECO:0007669"/>
    <property type="project" value="InterPro"/>
</dbReference>
<evidence type="ECO:0000256" key="3">
    <source>
        <dbReference type="ARBA" id="ARBA00022553"/>
    </source>
</evidence>
<name>K9WAX2_9CYAN</name>
<dbReference type="InterPro" id="IPR027417">
    <property type="entry name" value="P-loop_NTPase"/>
</dbReference>
<dbReference type="InterPro" id="IPR036097">
    <property type="entry name" value="HisK_dim/P_sf"/>
</dbReference>
<dbReference type="PROSITE" id="PS50011">
    <property type="entry name" value="PROTEIN_KINASE_DOM"/>
    <property type="match status" value="1"/>
</dbReference>
<dbReference type="SUPFAM" id="SSF55874">
    <property type="entry name" value="ATPase domain of HSP90 chaperone/DNA topoisomerase II/histidine kinase"/>
    <property type="match status" value="1"/>
</dbReference>
<keyword evidence="6" id="KW-0175">Coiled coil</keyword>
<evidence type="ECO:0000313" key="10">
    <source>
        <dbReference type="Proteomes" id="UP000010471"/>
    </source>
</evidence>
<dbReference type="eggNOG" id="COG0515">
    <property type="taxonomic scope" value="Bacteria"/>
</dbReference>
<comment type="catalytic activity">
    <reaction evidence="1">
        <text>ATP + protein L-histidine = ADP + protein N-phospho-L-histidine.</text>
        <dbReference type="EC" id="2.7.13.3"/>
    </reaction>
</comment>
<dbReference type="Gene3D" id="1.10.287.130">
    <property type="match status" value="1"/>
</dbReference>
<organism evidence="9 10">
    <name type="scientific">Allocoleopsis franciscana PCC 7113</name>
    <dbReference type="NCBI Taxonomy" id="1173027"/>
    <lineage>
        <taxon>Bacteria</taxon>
        <taxon>Bacillati</taxon>
        <taxon>Cyanobacteriota</taxon>
        <taxon>Cyanophyceae</taxon>
        <taxon>Coleofasciculales</taxon>
        <taxon>Coleofasciculaceae</taxon>
        <taxon>Allocoleopsis</taxon>
        <taxon>Allocoleopsis franciscana</taxon>
    </lineage>
</organism>
<dbReference type="eggNOG" id="COG4191">
    <property type="taxonomic scope" value="Bacteria"/>
</dbReference>
<feature type="domain" description="Histidine kinase" evidence="8">
    <location>
        <begin position="1617"/>
        <end position="1863"/>
    </location>
</feature>
<dbReference type="Gene3D" id="3.40.50.300">
    <property type="entry name" value="P-loop containing nucleotide triphosphate hydrolases"/>
    <property type="match status" value="1"/>
</dbReference>
<dbReference type="SUPFAM" id="SSF55781">
    <property type="entry name" value="GAF domain-like"/>
    <property type="match status" value="1"/>
</dbReference>
<dbReference type="CDD" id="cd14014">
    <property type="entry name" value="STKc_PknB_like"/>
    <property type="match status" value="1"/>
</dbReference>
<dbReference type="Gene3D" id="1.10.510.10">
    <property type="entry name" value="Transferase(Phosphotransferase) domain 1"/>
    <property type="match status" value="1"/>
</dbReference>
<protein>
    <recommendedName>
        <fullName evidence="2">histidine kinase</fullName>
        <ecNumber evidence="2">2.7.13.3</ecNumber>
    </recommendedName>
</protein>